<reference evidence="10 11" key="1">
    <citation type="journal article" date="2018" name="Evol. Lett.">
        <title>Horizontal gene cluster transfer increased hallucinogenic mushroom diversity.</title>
        <authorList>
            <person name="Reynolds H.T."/>
            <person name="Vijayakumar V."/>
            <person name="Gluck-Thaler E."/>
            <person name="Korotkin H.B."/>
            <person name="Matheny P.B."/>
            <person name="Slot J.C."/>
        </authorList>
    </citation>
    <scope>NUCLEOTIDE SEQUENCE [LARGE SCALE GENOMIC DNA]</scope>
    <source>
        <strain evidence="10 11">SRW20</strain>
    </source>
</reference>
<feature type="region of interest" description="Disordered" evidence="8">
    <location>
        <begin position="516"/>
        <end position="577"/>
    </location>
</feature>
<evidence type="ECO:0000259" key="9">
    <source>
        <dbReference type="PROSITE" id="PS50157"/>
    </source>
</evidence>
<dbReference type="Gene3D" id="3.30.160.60">
    <property type="entry name" value="Classic Zinc Finger"/>
    <property type="match status" value="2"/>
</dbReference>
<keyword evidence="6" id="KW-0539">Nucleus</keyword>
<evidence type="ECO:0000256" key="4">
    <source>
        <dbReference type="ARBA" id="ARBA00022771"/>
    </source>
</evidence>
<feature type="compositionally biased region" description="Low complexity" evidence="8">
    <location>
        <begin position="345"/>
        <end position="359"/>
    </location>
</feature>
<feature type="region of interest" description="Disordered" evidence="8">
    <location>
        <begin position="278"/>
        <end position="434"/>
    </location>
</feature>
<comment type="subcellular location">
    <subcellularLocation>
        <location evidence="1">Nucleus</location>
    </subcellularLocation>
</comment>
<dbReference type="PROSITE" id="PS50157">
    <property type="entry name" value="ZINC_FINGER_C2H2_2"/>
    <property type="match status" value="2"/>
</dbReference>
<keyword evidence="5" id="KW-0862">Zinc</keyword>
<evidence type="ECO:0000256" key="6">
    <source>
        <dbReference type="ARBA" id="ARBA00023242"/>
    </source>
</evidence>
<evidence type="ECO:0000256" key="1">
    <source>
        <dbReference type="ARBA" id="ARBA00004123"/>
    </source>
</evidence>
<dbReference type="InterPro" id="IPR013087">
    <property type="entry name" value="Znf_C2H2_type"/>
</dbReference>
<dbReference type="PANTHER" id="PTHR40626">
    <property type="entry name" value="MIP31509P"/>
    <property type="match status" value="1"/>
</dbReference>
<keyword evidence="11" id="KW-1185">Reference proteome</keyword>
<feature type="domain" description="C2H2-type" evidence="9">
    <location>
        <begin position="580"/>
        <end position="610"/>
    </location>
</feature>
<feature type="region of interest" description="Disordered" evidence="8">
    <location>
        <begin position="53"/>
        <end position="143"/>
    </location>
</feature>
<feature type="domain" description="C2H2-type" evidence="9">
    <location>
        <begin position="630"/>
        <end position="657"/>
    </location>
</feature>
<feature type="compositionally biased region" description="Acidic residues" evidence="8">
    <location>
        <begin position="378"/>
        <end position="392"/>
    </location>
</feature>
<feature type="compositionally biased region" description="Low complexity" evidence="8">
    <location>
        <begin position="516"/>
        <end position="530"/>
    </location>
</feature>
<dbReference type="InParanoid" id="A0A409YXE9"/>
<dbReference type="GO" id="GO:0005634">
    <property type="term" value="C:nucleus"/>
    <property type="evidence" value="ECO:0007669"/>
    <property type="project" value="UniProtKB-SubCell"/>
</dbReference>
<keyword evidence="3" id="KW-0677">Repeat</keyword>
<dbReference type="PROSITE" id="PS00028">
    <property type="entry name" value="ZINC_FINGER_C2H2_1"/>
    <property type="match status" value="2"/>
</dbReference>
<feature type="compositionally biased region" description="Polar residues" evidence="8">
    <location>
        <begin position="93"/>
        <end position="142"/>
    </location>
</feature>
<dbReference type="GO" id="GO:0000978">
    <property type="term" value="F:RNA polymerase II cis-regulatory region sequence-specific DNA binding"/>
    <property type="evidence" value="ECO:0007669"/>
    <property type="project" value="InterPro"/>
</dbReference>
<dbReference type="FunFam" id="3.30.160.60:FF:000125">
    <property type="entry name" value="Putative zinc finger protein 143"/>
    <property type="match status" value="1"/>
</dbReference>
<gene>
    <name evidence="10" type="ORF">CVT26_001599</name>
</gene>
<dbReference type="GO" id="GO:0000981">
    <property type="term" value="F:DNA-binding transcription factor activity, RNA polymerase II-specific"/>
    <property type="evidence" value="ECO:0007669"/>
    <property type="project" value="InterPro"/>
</dbReference>
<dbReference type="InterPro" id="IPR051059">
    <property type="entry name" value="VerF-like"/>
</dbReference>
<dbReference type="SMART" id="SM00355">
    <property type="entry name" value="ZnF_C2H2"/>
    <property type="match status" value="2"/>
</dbReference>
<feature type="compositionally biased region" description="Polar residues" evidence="8">
    <location>
        <begin position="189"/>
        <end position="204"/>
    </location>
</feature>
<evidence type="ECO:0000313" key="11">
    <source>
        <dbReference type="Proteomes" id="UP000284706"/>
    </source>
</evidence>
<accession>A0A409YXE9</accession>
<dbReference type="GO" id="GO:0000785">
    <property type="term" value="C:chromatin"/>
    <property type="evidence" value="ECO:0007669"/>
    <property type="project" value="TreeGrafter"/>
</dbReference>
<feature type="region of interest" description="Disordered" evidence="8">
    <location>
        <begin position="172"/>
        <end position="247"/>
    </location>
</feature>
<evidence type="ECO:0000256" key="7">
    <source>
        <dbReference type="PROSITE-ProRule" id="PRU00042"/>
    </source>
</evidence>
<dbReference type="EMBL" id="NHYE01000041">
    <property type="protein sequence ID" value="PPR07669.1"/>
    <property type="molecule type" value="Genomic_DNA"/>
</dbReference>
<feature type="compositionally biased region" description="Polar residues" evidence="8">
    <location>
        <begin position="399"/>
        <end position="411"/>
    </location>
</feature>
<protein>
    <recommendedName>
        <fullName evidence="9">C2H2-type domain-containing protein</fullName>
    </recommendedName>
</protein>
<dbReference type="SUPFAM" id="SSF57667">
    <property type="entry name" value="beta-beta-alpha zinc fingers"/>
    <property type="match status" value="2"/>
</dbReference>
<evidence type="ECO:0000313" key="10">
    <source>
        <dbReference type="EMBL" id="PPR07669.1"/>
    </source>
</evidence>
<dbReference type="PANTHER" id="PTHR40626:SF11">
    <property type="entry name" value="ZINC FINGER PROTEIN YPR022C"/>
    <property type="match status" value="1"/>
</dbReference>
<evidence type="ECO:0000256" key="2">
    <source>
        <dbReference type="ARBA" id="ARBA00022723"/>
    </source>
</evidence>
<dbReference type="STRING" id="231916.A0A409YXE9"/>
<evidence type="ECO:0000256" key="8">
    <source>
        <dbReference type="SAM" id="MobiDB-lite"/>
    </source>
</evidence>
<sequence>MDIGILFDVENLDGTISPASYSNREISTILSNSSPISRSHSSPRNVRTRMRSIPSFSHNHDSPLWPQEDSPMSMRSWEPMEDQHRYTPPLQRSRPTNQNTPGPSTTTALQYSSSPSFPSNGYTSSRFSQPSRTLVNNAASSPSREDIAWQMYISSSVSLEFCEAQSVAPHSVGESMRPLPDSLSPPRATVQTSGSSNCPPTTINPALFLQIAPQPSSHLPPAQPSPARRREDLAPSRTNGPVNQYPGVPAIRSDGTYAVPVAQPMVLQPSLLVSSASAMSHQSSPARNLPLPIAQPKPTPARPGQGISGWSGTDHLRVPSPTVRPKRRRSSASLSPAPYVKRATKASSTAPSVATTSARAFKRSRRSASTLLDRPAEFDCEDEDDFEDSVDSDEYHPSRSASPDLSYQHTGFSDDGGSKTVPFPRKKMRRVSKGKAKGSAALALALVTQMGGQSRSGSELPEEIGVDINDALALYQEGRIGIRKRKNQPIPLPVPVPNLNKKSRGRKVPYVANVSGSASPSISISSGSSGVKEEYGTGSASDARAPSLSLSTTGRGSRRRTTASNRSSSVPDDGSGPRSFVCVVPGCGKCFVRGEHLKRHVRSIHTNDKRQSFFVQLTIFERRLTYFLAHQCPYEGCDKSFSRRDNLGQHVRIHLQP</sequence>
<organism evidence="10 11">
    <name type="scientific">Gymnopilus dilepis</name>
    <dbReference type="NCBI Taxonomy" id="231916"/>
    <lineage>
        <taxon>Eukaryota</taxon>
        <taxon>Fungi</taxon>
        <taxon>Dikarya</taxon>
        <taxon>Basidiomycota</taxon>
        <taxon>Agaricomycotina</taxon>
        <taxon>Agaricomycetes</taxon>
        <taxon>Agaricomycetidae</taxon>
        <taxon>Agaricales</taxon>
        <taxon>Agaricineae</taxon>
        <taxon>Hymenogastraceae</taxon>
        <taxon>Gymnopilus</taxon>
    </lineage>
</organism>
<name>A0A409YXE9_9AGAR</name>
<dbReference type="Proteomes" id="UP000284706">
    <property type="component" value="Unassembled WGS sequence"/>
</dbReference>
<dbReference type="Pfam" id="PF00096">
    <property type="entry name" value="zf-C2H2"/>
    <property type="match status" value="2"/>
</dbReference>
<keyword evidence="4 7" id="KW-0863">Zinc-finger</keyword>
<evidence type="ECO:0000256" key="5">
    <source>
        <dbReference type="ARBA" id="ARBA00022833"/>
    </source>
</evidence>
<comment type="caution">
    <text evidence="10">The sequence shown here is derived from an EMBL/GenBank/DDBJ whole genome shotgun (WGS) entry which is preliminary data.</text>
</comment>
<dbReference type="AlphaFoldDB" id="A0A409YXE9"/>
<dbReference type="GO" id="GO:0008270">
    <property type="term" value="F:zinc ion binding"/>
    <property type="evidence" value="ECO:0007669"/>
    <property type="project" value="UniProtKB-KW"/>
</dbReference>
<feature type="compositionally biased region" description="Basic residues" evidence="8">
    <location>
        <begin position="424"/>
        <end position="434"/>
    </location>
</feature>
<dbReference type="InterPro" id="IPR036236">
    <property type="entry name" value="Znf_C2H2_sf"/>
</dbReference>
<proteinExistence type="predicted"/>
<keyword evidence="2" id="KW-0479">Metal-binding</keyword>
<evidence type="ECO:0000256" key="3">
    <source>
        <dbReference type="ARBA" id="ARBA00022737"/>
    </source>
</evidence>
<dbReference type="OrthoDB" id="6365676at2759"/>